<dbReference type="EMBL" id="ARQD01000001">
    <property type="protein sequence ID" value="KIX85398.1"/>
    <property type="molecule type" value="Genomic_DNA"/>
</dbReference>
<name>A0A0D2JM21_9BACT</name>
<dbReference type="AlphaFoldDB" id="A0A0D2JM21"/>
<keyword evidence="2" id="KW-1185">Reference proteome</keyword>
<dbReference type="Proteomes" id="UP000032214">
    <property type="component" value="Unassembled WGS sequence"/>
</dbReference>
<evidence type="ECO:0000313" key="2">
    <source>
        <dbReference type="Proteomes" id="UP000032214"/>
    </source>
</evidence>
<reference evidence="1 2" key="1">
    <citation type="journal article" date="2013" name="Proc. Natl. Acad. Sci. U.S.A.">
        <title>Candidate phylum TM6 genome recovered from a hospital sink biofilm provides genomic insights into this uncultivated phylum.</title>
        <authorList>
            <person name="McLean J.S."/>
            <person name="Lombardo M.J."/>
            <person name="Badger J.H."/>
            <person name="Edlund A."/>
            <person name="Novotny M."/>
            <person name="Yee-Greenbaum J."/>
            <person name="Vyahhi N."/>
            <person name="Hall A.P."/>
            <person name="Yang Y."/>
            <person name="Dupont C.L."/>
            <person name="Ziegler M.G."/>
            <person name="Chitsaz H."/>
            <person name="Allen A.E."/>
            <person name="Yooseph S."/>
            <person name="Tesler G."/>
            <person name="Pevzner P.A."/>
            <person name="Friedman R.M."/>
            <person name="Nealson K.H."/>
            <person name="Venter J.C."/>
            <person name="Lasken R.S."/>
        </authorList>
    </citation>
    <scope>NUCLEOTIDE SEQUENCE [LARGE SCALE GENOMIC DNA]</scope>
    <source>
        <strain evidence="1 2">TM6SC1</strain>
    </source>
</reference>
<evidence type="ECO:0000313" key="1">
    <source>
        <dbReference type="EMBL" id="KIX85398.1"/>
    </source>
</evidence>
<proteinExistence type="predicted"/>
<comment type="caution">
    <text evidence="1">The sequence shown here is derived from an EMBL/GenBank/DDBJ whole genome shotgun (WGS) entry which is preliminary data.</text>
</comment>
<accession>A0A0D2JM21</accession>
<protein>
    <submittedName>
        <fullName evidence="1">Uncharacterized protein</fullName>
    </submittedName>
</protein>
<gene>
    <name evidence="1" type="ORF">J120_00220</name>
</gene>
<sequence>MKYSPLFITLYILNILATSGSLFCQDRNIGLPEELFYSLTSDSVQNIMHSSTTPLDAIELFIKEFGALLTTSKASHESYRTLETKFIQQLFFKFPLLLDVILQNNGVLTPKAYIVNSSTDIEKEFVEKINTMPATWKNKLSVIALSLVQDKQLKALRYLYYSGVNYIKLNDSVIKYVTDNIGSLNLADTIFLPRKHLSELIVRYGMAENLAKLYENKIINLSSLLYALEAVNKYIEIKELDYDRYMRGFMNMDLDSSYSSDRKILNEQTKKKKYIDQLRANKEFLAKYIQKINQ</sequence>
<organism evidence="1 2">
    <name type="scientific">candidate division TM6 bacterium JCVI TM6SC1</name>
    <dbReference type="NCBI Taxonomy" id="1306947"/>
    <lineage>
        <taxon>Bacteria</taxon>
        <taxon>Candidatus Babelota</taxon>
        <taxon>Vermiphilus</taxon>
    </lineage>
</organism>